<dbReference type="RefSeq" id="WP_310032285.1">
    <property type="nucleotide sequence ID" value="NZ_JAVDRL010000007.1"/>
</dbReference>
<keyword evidence="3" id="KW-1185">Reference proteome</keyword>
<evidence type="ECO:0000259" key="1">
    <source>
        <dbReference type="Pfam" id="PF01494"/>
    </source>
</evidence>
<dbReference type="Pfam" id="PF01494">
    <property type="entry name" value="FAD_binding_3"/>
    <property type="match status" value="1"/>
</dbReference>
<organism evidence="2 3">
    <name type="scientific">Caulobacter rhizosphaerae</name>
    <dbReference type="NCBI Taxonomy" id="2010972"/>
    <lineage>
        <taxon>Bacteria</taxon>
        <taxon>Pseudomonadati</taxon>
        <taxon>Pseudomonadota</taxon>
        <taxon>Alphaproteobacteria</taxon>
        <taxon>Caulobacterales</taxon>
        <taxon>Caulobacteraceae</taxon>
        <taxon>Caulobacter</taxon>
    </lineage>
</organism>
<evidence type="ECO:0000313" key="3">
    <source>
        <dbReference type="Proteomes" id="UP001262754"/>
    </source>
</evidence>
<dbReference type="PRINTS" id="PR00469">
    <property type="entry name" value="PNDRDTASEII"/>
</dbReference>
<dbReference type="InterPro" id="IPR050816">
    <property type="entry name" value="Flavin-dep_Halogenase_NPB"/>
</dbReference>
<comment type="caution">
    <text evidence="2">The sequence shown here is derived from an EMBL/GenBank/DDBJ whole genome shotgun (WGS) entry which is preliminary data.</text>
</comment>
<dbReference type="PANTHER" id="PTHR43747">
    <property type="entry name" value="FAD-BINDING PROTEIN"/>
    <property type="match status" value="1"/>
</dbReference>
<feature type="domain" description="FAD-binding" evidence="1">
    <location>
        <begin position="3"/>
        <end position="187"/>
    </location>
</feature>
<gene>
    <name evidence="2" type="ORF">J2800_002740</name>
</gene>
<reference evidence="2 3" key="1">
    <citation type="submission" date="2023-07" db="EMBL/GenBank/DDBJ databases">
        <title>Sorghum-associated microbial communities from plants grown in Nebraska, USA.</title>
        <authorList>
            <person name="Schachtman D."/>
        </authorList>
    </citation>
    <scope>NUCLEOTIDE SEQUENCE [LARGE SCALE GENOMIC DNA]</scope>
    <source>
        <strain evidence="2 3">DS2154</strain>
    </source>
</reference>
<name>A0ABU1N0M7_9CAUL</name>
<protein>
    <submittedName>
        <fullName evidence="2">Flavin-dependent dehydrogenase</fullName>
    </submittedName>
</protein>
<dbReference type="SUPFAM" id="SSF51905">
    <property type="entry name" value="FAD/NAD(P)-binding domain"/>
    <property type="match status" value="1"/>
</dbReference>
<dbReference type="EMBL" id="JAVDRL010000007">
    <property type="protein sequence ID" value="MDR6531987.1"/>
    <property type="molecule type" value="Genomic_DNA"/>
</dbReference>
<evidence type="ECO:0000313" key="2">
    <source>
        <dbReference type="EMBL" id="MDR6531987.1"/>
    </source>
</evidence>
<dbReference type="PANTHER" id="PTHR43747:SF1">
    <property type="entry name" value="SLR1998 PROTEIN"/>
    <property type="match status" value="1"/>
</dbReference>
<sequence>MPDYDVVIVGAGPAGATAALNLAPFRRVLLVDRWPGPRVRIGESLPGAARRLLIDMGLWTGFAADGHAPRHAHRGVWGEASPVERDALADPDGHGWHLDRARFEGRLRATAVARGAILLAPARPLALARDGAGWRLRLEVGGQVLDLGARLIVDAAGRASRLLSGLGPRRAADDRLVCAWLRARADLPDGLTQIEAEAGGWWYAAPLPHGEAVLAFHTDADLPQARLVRDRAALLERARSLPMLGGALASAGWDDAGAGYCAAHGATLSPPAGPDWIAVGDAALAFDPLSSQGLFNALYTGLAGAETADRLLSGEAGAAAEYVDDLDRVRQTYVRHLAAWYGLERRWPGAPFWARRHTPANAVVQLARPATWVASPIAAQTGAGFSFS</sequence>
<dbReference type="InterPro" id="IPR002938">
    <property type="entry name" value="FAD-bd"/>
</dbReference>
<dbReference type="Proteomes" id="UP001262754">
    <property type="component" value="Unassembled WGS sequence"/>
</dbReference>
<dbReference type="Gene3D" id="3.30.9.100">
    <property type="match status" value="1"/>
</dbReference>
<dbReference type="Gene3D" id="3.50.50.60">
    <property type="entry name" value="FAD/NAD(P)-binding domain"/>
    <property type="match status" value="1"/>
</dbReference>
<dbReference type="PRINTS" id="PR00368">
    <property type="entry name" value="FADPNR"/>
</dbReference>
<accession>A0ABU1N0M7</accession>
<dbReference type="InterPro" id="IPR036188">
    <property type="entry name" value="FAD/NAD-bd_sf"/>
</dbReference>
<proteinExistence type="predicted"/>